<accession>A0ABS4IJ73</accession>
<protein>
    <submittedName>
        <fullName evidence="2">Uncharacterized membrane protein (UPF0136 family)</fullName>
    </submittedName>
</protein>
<keyword evidence="3" id="KW-1185">Reference proteome</keyword>
<dbReference type="Proteomes" id="UP001519345">
    <property type="component" value="Unassembled WGS sequence"/>
</dbReference>
<proteinExistence type="predicted"/>
<keyword evidence="1" id="KW-1133">Transmembrane helix</keyword>
<comment type="caution">
    <text evidence="2">The sequence shown here is derived from an EMBL/GenBank/DDBJ whole genome shotgun (WGS) entry which is preliminary data.</text>
</comment>
<organism evidence="2 3">
    <name type="scientific">Virgibacillus natechei</name>
    <dbReference type="NCBI Taxonomy" id="1216297"/>
    <lineage>
        <taxon>Bacteria</taxon>
        <taxon>Bacillati</taxon>
        <taxon>Bacillota</taxon>
        <taxon>Bacilli</taxon>
        <taxon>Bacillales</taxon>
        <taxon>Bacillaceae</taxon>
        <taxon>Virgibacillus</taxon>
    </lineage>
</organism>
<reference evidence="2 3" key="1">
    <citation type="submission" date="2021-03" db="EMBL/GenBank/DDBJ databases">
        <title>Genomic Encyclopedia of Type Strains, Phase IV (KMG-IV): sequencing the most valuable type-strain genomes for metagenomic binning, comparative biology and taxonomic classification.</title>
        <authorList>
            <person name="Goeker M."/>
        </authorList>
    </citation>
    <scope>NUCLEOTIDE SEQUENCE [LARGE SCALE GENOMIC DNA]</scope>
    <source>
        <strain evidence="2 3">DSM 25609</strain>
    </source>
</reference>
<evidence type="ECO:0000313" key="3">
    <source>
        <dbReference type="Proteomes" id="UP001519345"/>
    </source>
</evidence>
<gene>
    <name evidence="2" type="ORF">J2Z83_002522</name>
</gene>
<keyword evidence="1" id="KW-0812">Transmembrane</keyword>
<evidence type="ECO:0000313" key="2">
    <source>
        <dbReference type="EMBL" id="MBP1970401.1"/>
    </source>
</evidence>
<evidence type="ECO:0000256" key="1">
    <source>
        <dbReference type="SAM" id="Phobius"/>
    </source>
</evidence>
<keyword evidence="1" id="KW-0472">Membrane</keyword>
<dbReference type="EMBL" id="JAGGKX010000013">
    <property type="protein sequence ID" value="MBP1970401.1"/>
    <property type="molecule type" value="Genomic_DNA"/>
</dbReference>
<sequence length="37" mass="3962">MEENSMKPKKSTVISLLAGAVFGAILGVMAYYGQWLG</sequence>
<feature type="transmembrane region" description="Helical" evidence="1">
    <location>
        <begin position="12"/>
        <end position="32"/>
    </location>
</feature>
<name>A0ABS4IJ73_9BACI</name>